<protein>
    <submittedName>
        <fullName evidence="2">Phage portal protein</fullName>
    </submittedName>
</protein>
<reference evidence="2 3" key="1">
    <citation type="submission" date="2016-04" db="EMBL/GenBank/DDBJ databases">
        <title>Genome sequence of Clostridium magnum DSM 2767.</title>
        <authorList>
            <person name="Poehlein A."/>
            <person name="Uhlig R."/>
            <person name="Fischer R."/>
            <person name="Bahl H."/>
            <person name="Daniel R."/>
        </authorList>
    </citation>
    <scope>NUCLEOTIDE SEQUENCE [LARGE SCALE GENOMIC DNA]</scope>
    <source>
        <strain evidence="2 3">DSM 2767</strain>
    </source>
</reference>
<dbReference type="AlphaFoldDB" id="A0A162UWL2"/>
<dbReference type="PATRIC" id="fig|1121326.3.peg.1383"/>
<dbReference type="OrthoDB" id="2491at2"/>
<dbReference type="EMBL" id="LWAE01000001">
    <property type="protein sequence ID" value="KZL94360.1"/>
    <property type="molecule type" value="Genomic_DNA"/>
</dbReference>
<gene>
    <name evidence="2" type="ORF">CLMAG_14130</name>
</gene>
<dbReference type="RefSeq" id="WP_082831819.1">
    <property type="nucleotide sequence ID" value="NZ_LWAE01000001.1"/>
</dbReference>
<organism evidence="2 3">
    <name type="scientific">Clostridium magnum DSM 2767</name>
    <dbReference type="NCBI Taxonomy" id="1121326"/>
    <lineage>
        <taxon>Bacteria</taxon>
        <taxon>Bacillati</taxon>
        <taxon>Bacillota</taxon>
        <taxon>Clostridia</taxon>
        <taxon>Eubacteriales</taxon>
        <taxon>Clostridiaceae</taxon>
        <taxon>Clostridium</taxon>
    </lineage>
</organism>
<dbReference type="STRING" id="1121326.CLMAG_14130"/>
<dbReference type="Pfam" id="PF04860">
    <property type="entry name" value="Phage_portal"/>
    <property type="match status" value="1"/>
</dbReference>
<name>A0A162UWL2_9CLOT</name>
<evidence type="ECO:0000313" key="2">
    <source>
        <dbReference type="EMBL" id="KZL94360.1"/>
    </source>
</evidence>
<proteinExistence type="predicted"/>
<dbReference type="Proteomes" id="UP000076603">
    <property type="component" value="Unassembled WGS sequence"/>
</dbReference>
<comment type="caution">
    <text evidence="2">The sequence shown here is derived from an EMBL/GenBank/DDBJ whole genome shotgun (WGS) entry which is preliminary data.</text>
</comment>
<accession>A0A162UWL2</accession>
<dbReference type="InterPro" id="IPR006944">
    <property type="entry name" value="Phage/GTA_portal"/>
</dbReference>
<evidence type="ECO:0000313" key="3">
    <source>
        <dbReference type="Proteomes" id="UP000076603"/>
    </source>
</evidence>
<sequence>MVKERRSLFSMIFGNNKPRQPTGQATQLKMMNGYMPIFSQFGNEAYASDVVRAAVDAIARNAAKLQPKHMRRNFKDGTVSLVDDNLQYLLSVQPNPFMNAYMFRYKVITQLYMQNNAFIYIRLDSKGNIKGFYPINASNTEFLEYNGEIFARFTFMGGDYITVPYVQLIHLRRFFYKDDIFGETNDYALYPTLELIHTTDQGIVNAIKTSAFIRGILKFTQILKRQDKKDRTKDFMDDYMNINNNGGVASVDGSMDYIDLKADPKIVNMPQMDFIEQKVYKYFGISKEIVTSNYTEQQWNAFYESILEPIGIQMGQEFTSKSFTGKEQGFGNEIMFEANRLQYASNATKVAVGTFLTNIGAASLDQILDMFNMPTIGGEEGSRRVQTLNMVNAKLADQYQTGNEGGDKGDGTQTTGN</sequence>
<feature type="region of interest" description="Disordered" evidence="1">
    <location>
        <begin position="397"/>
        <end position="417"/>
    </location>
</feature>
<evidence type="ECO:0000256" key="1">
    <source>
        <dbReference type="SAM" id="MobiDB-lite"/>
    </source>
</evidence>
<keyword evidence="3" id="KW-1185">Reference proteome</keyword>